<evidence type="ECO:0000256" key="1">
    <source>
        <dbReference type="ARBA" id="ARBA00004442"/>
    </source>
</evidence>
<evidence type="ECO:0000256" key="3">
    <source>
        <dbReference type="ARBA" id="ARBA00022729"/>
    </source>
</evidence>
<gene>
    <name evidence="8" type="ORF">HNQ92_004234</name>
</gene>
<dbReference type="Pfam" id="PF07980">
    <property type="entry name" value="SusD_RagB"/>
    <property type="match status" value="1"/>
</dbReference>
<name>A0A840TRZ2_9BACT</name>
<keyword evidence="3" id="KW-0732">Signal</keyword>
<dbReference type="InterPro" id="IPR033985">
    <property type="entry name" value="SusD-like_N"/>
</dbReference>
<comment type="subcellular location">
    <subcellularLocation>
        <location evidence="1">Cell outer membrane</location>
    </subcellularLocation>
</comment>
<organism evidence="8 9">
    <name type="scientific">Rhabdobacter roseus</name>
    <dbReference type="NCBI Taxonomy" id="1655419"/>
    <lineage>
        <taxon>Bacteria</taxon>
        <taxon>Pseudomonadati</taxon>
        <taxon>Bacteroidota</taxon>
        <taxon>Cytophagia</taxon>
        <taxon>Cytophagales</taxon>
        <taxon>Cytophagaceae</taxon>
        <taxon>Rhabdobacter</taxon>
    </lineage>
</organism>
<keyword evidence="9" id="KW-1185">Reference proteome</keyword>
<dbReference type="Pfam" id="PF14322">
    <property type="entry name" value="SusD-like_3"/>
    <property type="match status" value="1"/>
</dbReference>
<evidence type="ECO:0008006" key="10">
    <source>
        <dbReference type="Google" id="ProtNLM"/>
    </source>
</evidence>
<dbReference type="InterPro" id="IPR011990">
    <property type="entry name" value="TPR-like_helical_dom_sf"/>
</dbReference>
<comment type="caution">
    <text evidence="8">The sequence shown here is derived from an EMBL/GenBank/DDBJ whole genome shotgun (WGS) entry which is preliminary data.</text>
</comment>
<feature type="domain" description="SusD-like N-terminal" evidence="7">
    <location>
        <begin position="96"/>
        <end position="225"/>
    </location>
</feature>
<dbReference type="CDD" id="cd08977">
    <property type="entry name" value="SusD"/>
    <property type="match status" value="1"/>
</dbReference>
<dbReference type="PROSITE" id="PS51257">
    <property type="entry name" value="PROKAR_LIPOPROTEIN"/>
    <property type="match status" value="1"/>
</dbReference>
<dbReference type="RefSeq" id="WP_184176850.1">
    <property type="nucleotide sequence ID" value="NZ_JACHGF010000008.1"/>
</dbReference>
<comment type="similarity">
    <text evidence="2">Belongs to the SusD family.</text>
</comment>
<dbReference type="GO" id="GO:0009279">
    <property type="term" value="C:cell outer membrane"/>
    <property type="evidence" value="ECO:0007669"/>
    <property type="project" value="UniProtKB-SubCell"/>
</dbReference>
<sequence length="497" mass="55097">MISLKSLYKAAPLVLLCLGTTSCELEETVYSSIFTDNFYKTGSDAEKALIGVYDAISSMYGGPAATMVPDYSADQVYPRAVVGRNTLTLFTVEPTYTTQRSAGRTNESPQQIWSAAYSGIEKANWIIAKVPDATMDETRKKQIIGEAYYLRAFFHWMLTKNFGDVPVKIEPSTSEAKAYVGSSPKADVYRQIYSDLDQAAAAGLPSYPAVERGRPSNEVVNALYAKAALYNEDWATALAKAESVINSGKYSLLPNVMDVYSHLTENAARAENMWAYEADPISPGNSHQLVGLAGPSGSAGAEYARTSFGSMFAYMSFFNSFNPQDKRRQLLDTTYLNRAGQWVPQRSITPITTQGVLVKKYRDPISTTGTIVNIPILRLPDMYLIAAEAEARLNGATAKAYAHVNTIRKRAGLPDLTPGLSKDAFIDAVLLERHWEFFAEGDRWYDLTRTGKFLTEIPKAVNDVYPNRPVLAKHKYFPIPQDEVNANPQLQQNPDWR</sequence>
<dbReference type="Proteomes" id="UP000557307">
    <property type="component" value="Unassembled WGS sequence"/>
</dbReference>
<protein>
    <recommendedName>
        <fullName evidence="10">RagB/SusD family nutrient uptake outer membrane protein</fullName>
    </recommendedName>
</protein>
<keyword evidence="4" id="KW-0472">Membrane</keyword>
<accession>A0A840TRZ2</accession>
<evidence type="ECO:0000259" key="6">
    <source>
        <dbReference type="Pfam" id="PF07980"/>
    </source>
</evidence>
<evidence type="ECO:0000259" key="7">
    <source>
        <dbReference type="Pfam" id="PF14322"/>
    </source>
</evidence>
<dbReference type="InterPro" id="IPR012944">
    <property type="entry name" value="SusD_RagB_dom"/>
</dbReference>
<evidence type="ECO:0000256" key="2">
    <source>
        <dbReference type="ARBA" id="ARBA00006275"/>
    </source>
</evidence>
<dbReference type="AlphaFoldDB" id="A0A840TRZ2"/>
<evidence type="ECO:0000256" key="4">
    <source>
        <dbReference type="ARBA" id="ARBA00023136"/>
    </source>
</evidence>
<reference evidence="8 9" key="1">
    <citation type="submission" date="2020-08" db="EMBL/GenBank/DDBJ databases">
        <title>Genomic Encyclopedia of Type Strains, Phase IV (KMG-IV): sequencing the most valuable type-strain genomes for metagenomic binning, comparative biology and taxonomic classification.</title>
        <authorList>
            <person name="Goeker M."/>
        </authorList>
    </citation>
    <scope>NUCLEOTIDE SEQUENCE [LARGE SCALE GENOMIC DNA]</scope>
    <source>
        <strain evidence="8 9">DSM 105074</strain>
    </source>
</reference>
<keyword evidence="5" id="KW-0998">Cell outer membrane</keyword>
<feature type="domain" description="RagB/SusD" evidence="6">
    <location>
        <begin position="339"/>
        <end position="496"/>
    </location>
</feature>
<evidence type="ECO:0000256" key="5">
    <source>
        <dbReference type="ARBA" id="ARBA00023237"/>
    </source>
</evidence>
<dbReference type="SUPFAM" id="SSF48452">
    <property type="entry name" value="TPR-like"/>
    <property type="match status" value="1"/>
</dbReference>
<evidence type="ECO:0000313" key="9">
    <source>
        <dbReference type="Proteomes" id="UP000557307"/>
    </source>
</evidence>
<proteinExistence type="inferred from homology"/>
<evidence type="ECO:0000313" key="8">
    <source>
        <dbReference type="EMBL" id="MBB5286074.1"/>
    </source>
</evidence>
<dbReference type="Gene3D" id="1.25.40.390">
    <property type="match status" value="1"/>
</dbReference>
<dbReference type="EMBL" id="JACHGF010000008">
    <property type="protein sequence ID" value="MBB5286074.1"/>
    <property type="molecule type" value="Genomic_DNA"/>
</dbReference>